<protein>
    <submittedName>
        <fullName evidence="1">(diamondback moth) hypothetical protein</fullName>
    </submittedName>
</protein>
<evidence type="ECO:0000313" key="1">
    <source>
        <dbReference type="EMBL" id="CAG9137030.1"/>
    </source>
</evidence>
<comment type="caution">
    <text evidence="1">The sequence shown here is derived from an EMBL/GenBank/DDBJ whole genome shotgun (WGS) entry which is preliminary data.</text>
</comment>
<gene>
    <name evidence="1" type="ORF">PLXY2_LOCUS15283</name>
</gene>
<proteinExistence type="predicted"/>
<dbReference type="AlphaFoldDB" id="A0A8S4G974"/>
<evidence type="ECO:0000313" key="2">
    <source>
        <dbReference type="Proteomes" id="UP000653454"/>
    </source>
</evidence>
<feature type="non-terminal residue" evidence="1">
    <location>
        <position position="1"/>
    </location>
</feature>
<name>A0A8S4G974_PLUXY</name>
<accession>A0A8S4G974</accession>
<sequence length="67" mass="8018">MSYIYSNGLNFSFFRKLPHPLTMREETAEVDRLGVEPVKKYSIYRMLQKRYTKGGFDQARVTFYSRV</sequence>
<keyword evidence="2" id="KW-1185">Reference proteome</keyword>
<dbReference type="EMBL" id="CAJHNJ030000176">
    <property type="protein sequence ID" value="CAG9137030.1"/>
    <property type="molecule type" value="Genomic_DNA"/>
</dbReference>
<organism evidence="1 2">
    <name type="scientific">Plutella xylostella</name>
    <name type="common">Diamondback moth</name>
    <name type="synonym">Plutella maculipennis</name>
    <dbReference type="NCBI Taxonomy" id="51655"/>
    <lineage>
        <taxon>Eukaryota</taxon>
        <taxon>Metazoa</taxon>
        <taxon>Ecdysozoa</taxon>
        <taxon>Arthropoda</taxon>
        <taxon>Hexapoda</taxon>
        <taxon>Insecta</taxon>
        <taxon>Pterygota</taxon>
        <taxon>Neoptera</taxon>
        <taxon>Endopterygota</taxon>
        <taxon>Lepidoptera</taxon>
        <taxon>Glossata</taxon>
        <taxon>Ditrysia</taxon>
        <taxon>Yponomeutoidea</taxon>
        <taxon>Plutellidae</taxon>
        <taxon>Plutella</taxon>
    </lineage>
</organism>
<reference evidence="1" key="1">
    <citation type="submission" date="2020-11" db="EMBL/GenBank/DDBJ databases">
        <authorList>
            <person name="Whiteford S."/>
        </authorList>
    </citation>
    <scope>NUCLEOTIDE SEQUENCE</scope>
</reference>
<dbReference type="Proteomes" id="UP000653454">
    <property type="component" value="Unassembled WGS sequence"/>
</dbReference>